<organism evidence="2 3">
    <name type="scientific">Candidatus Acididesulfobacter diazotrophicus</name>
    <dbReference type="NCBI Taxonomy" id="2597226"/>
    <lineage>
        <taxon>Bacteria</taxon>
        <taxon>Deltaproteobacteria</taxon>
        <taxon>Candidatus Acidulodesulfobacterales</taxon>
        <taxon>Candidatus Acididesulfobacter</taxon>
    </lineage>
</organism>
<feature type="transmembrane region" description="Helical" evidence="1">
    <location>
        <begin position="403"/>
        <end position="426"/>
    </location>
</feature>
<accession>A0A519BNX1</accession>
<dbReference type="Proteomes" id="UP000319296">
    <property type="component" value="Unassembled WGS sequence"/>
</dbReference>
<evidence type="ECO:0000313" key="2">
    <source>
        <dbReference type="EMBL" id="RZD18976.1"/>
    </source>
</evidence>
<evidence type="ECO:0000256" key="1">
    <source>
        <dbReference type="SAM" id="Phobius"/>
    </source>
</evidence>
<name>A0A519BNX1_9DELT</name>
<evidence type="ECO:0000313" key="3">
    <source>
        <dbReference type="Proteomes" id="UP000319296"/>
    </source>
</evidence>
<sequence length="427" mass="50317">MHTVSHEFNGDFNRFRKSISKNKSLESINIKGVNDYIDSIYRIKEEKDHYSKEEKCYSLEEDYKYLSEIFIYRNNALAGRFSGKWILIVLPSLPLKSVEACASLFFLISESIITIVKLIRPPKADSLKISSIDEMIETICYLQKPQDLAIDKKAVLARFQHRDINDFLDNLFDNTNKDVYSLSEVFFIAYYFLFYLIGKSKNNSNSKGKYNKYYKHYNEFLNVFNTTLFTTSILFIPPSMFSNATFIDKIPNLIYSYSRTAKKRDFVNDISISDDSKFFMTYNRFLMVFKEGKDLEEEKDHWVSRAFVINEVISGIFYALHYFANEYARLAKKKFPWRQTKKQRQLFLNRVMEYSSSFFDPNFSQPIWRLLDASFKINEFTVVLKTIKDNIVMSETIKLNRRILSITIVLVTLTIVLILLTIVQVIH</sequence>
<feature type="transmembrane region" description="Helical" evidence="1">
    <location>
        <begin position="219"/>
        <end position="236"/>
    </location>
</feature>
<feature type="transmembrane region" description="Helical" evidence="1">
    <location>
        <begin position="302"/>
        <end position="324"/>
    </location>
</feature>
<dbReference type="EMBL" id="SGBB01000003">
    <property type="protein sequence ID" value="RZD18976.1"/>
    <property type="molecule type" value="Genomic_DNA"/>
</dbReference>
<reference evidence="2 3" key="1">
    <citation type="journal article" date="2019" name="ISME J.">
        <title>Insights into ecological role of a new deltaproteobacterial order Candidatus Acidulodesulfobacterales by metagenomics and metatranscriptomics.</title>
        <authorList>
            <person name="Tan S."/>
            <person name="Liu J."/>
            <person name="Fang Y."/>
            <person name="Hedlund B.P."/>
            <person name="Lian Z.H."/>
            <person name="Huang L.Y."/>
            <person name="Li J.T."/>
            <person name="Huang L.N."/>
            <person name="Li W.J."/>
            <person name="Jiang H.C."/>
            <person name="Dong H.L."/>
            <person name="Shu W.S."/>
        </authorList>
    </citation>
    <scope>NUCLEOTIDE SEQUENCE [LARGE SCALE GENOMIC DNA]</scope>
    <source>
        <strain evidence="2">AP1</strain>
    </source>
</reference>
<protein>
    <submittedName>
        <fullName evidence="2">Uncharacterized protein</fullName>
    </submittedName>
</protein>
<comment type="caution">
    <text evidence="2">The sequence shown here is derived from an EMBL/GenBank/DDBJ whole genome shotgun (WGS) entry which is preliminary data.</text>
</comment>
<gene>
    <name evidence="2" type="ORF">EVG15_02410</name>
</gene>
<proteinExistence type="predicted"/>
<feature type="transmembrane region" description="Helical" evidence="1">
    <location>
        <begin position="179"/>
        <end position="198"/>
    </location>
</feature>
<keyword evidence="1" id="KW-0812">Transmembrane</keyword>
<keyword evidence="1" id="KW-0472">Membrane</keyword>
<dbReference type="AlphaFoldDB" id="A0A519BNX1"/>
<keyword evidence="1" id="KW-1133">Transmembrane helix</keyword>